<reference evidence="1 2" key="1">
    <citation type="submission" date="2009-10" db="EMBL/GenBank/DDBJ databases">
        <authorList>
            <person name="Shrivastava S."/>
            <person name="Brinkac L.B."/>
            <person name="Brown J.L."/>
            <person name="Bruce D.B."/>
            <person name="Detter C."/>
            <person name="Green L.D."/>
            <person name="Munk C.A."/>
            <person name="Rogers Y.C."/>
            <person name="Tapia R."/>
            <person name="Saunders E.S."/>
            <person name="Sims D.R."/>
            <person name="Smith L.A."/>
            <person name="Smith T.J."/>
            <person name="Sutton G."/>
            <person name="Brettin T."/>
        </authorList>
    </citation>
    <scope>NUCLEOTIDE SEQUENCE [LARGE SCALE GENOMIC DNA]</scope>
    <source>
        <strain evidence="2">D str. 1873</strain>
    </source>
</reference>
<sequence>MMINEKKKKWHLTRDDIIALDTVTYTNVAVVKLKPLPSICEPNSSIANHFVDVIDDDGVQLEEISMAEIDSKDSIGKFAVDSSNTVYLITAKTEKVEIVEDQIVERDQHKQVKKMVDKPLNLTLEMVKSQFQYYDVIYKLKDSVHIVKGQFLLTVYDNLKDDYIYQSLPVTYEREMQIRESLLYSEDLTAMGLLEFHTEPLLAE</sequence>
<protein>
    <submittedName>
        <fullName evidence="1">Phage virion protein</fullName>
    </submittedName>
</protein>
<accession>A0A9P2G5K9</accession>
<dbReference type="Proteomes" id="UP000006160">
    <property type="component" value="Unassembled WGS sequence"/>
</dbReference>
<gene>
    <name evidence="1" type="ORF">CLG_B2285</name>
</gene>
<dbReference type="AlphaFoldDB" id="A0A9P2G5K9"/>
<evidence type="ECO:0000313" key="2">
    <source>
        <dbReference type="Proteomes" id="UP000006160"/>
    </source>
</evidence>
<evidence type="ECO:0000313" key="1">
    <source>
        <dbReference type="EMBL" id="EES90306.1"/>
    </source>
</evidence>
<dbReference type="EMBL" id="ACSJ01000017">
    <property type="protein sequence ID" value="EES90306.1"/>
    <property type="molecule type" value="Genomic_DNA"/>
</dbReference>
<name>A0A9P2G5K9_CLOBO</name>
<comment type="caution">
    <text evidence="1">The sequence shown here is derived from an EMBL/GenBank/DDBJ whole genome shotgun (WGS) entry which is preliminary data.</text>
</comment>
<organism evidence="1 2">
    <name type="scientific">Clostridium botulinum D str. 1873</name>
    <dbReference type="NCBI Taxonomy" id="592027"/>
    <lineage>
        <taxon>Bacteria</taxon>
        <taxon>Bacillati</taxon>
        <taxon>Bacillota</taxon>
        <taxon>Clostridia</taxon>
        <taxon>Eubacteriales</taxon>
        <taxon>Clostridiaceae</taxon>
        <taxon>Clostridium</taxon>
    </lineage>
</organism>
<proteinExistence type="predicted"/>